<evidence type="ECO:0000256" key="6">
    <source>
        <dbReference type="ARBA" id="ARBA00022692"/>
    </source>
</evidence>
<protein>
    <submittedName>
        <fullName evidence="14">Beta-1,4-N-acetylgalactosaminyltransferase bre-4 isoform X2</fullName>
    </submittedName>
</protein>
<reference evidence="14" key="1">
    <citation type="submission" date="2025-08" db="UniProtKB">
        <authorList>
            <consortium name="RefSeq"/>
        </authorList>
    </citation>
    <scope>IDENTIFICATION</scope>
    <source>
        <tissue evidence="14">Gonads</tissue>
    </source>
</reference>
<comment type="subcellular location">
    <subcellularLocation>
        <location evidence="1">Membrane</location>
        <topology evidence="1">Single-pass type II membrane protein</topology>
    </subcellularLocation>
</comment>
<dbReference type="SUPFAM" id="SSF53448">
    <property type="entry name" value="Nucleotide-diphospho-sugar transferases"/>
    <property type="match status" value="1"/>
</dbReference>
<dbReference type="GO" id="GO:0006688">
    <property type="term" value="P:glycosphingolipid biosynthetic process"/>
    <property type="evidence" value="ECO:0007669"/>
    <property type="project" value="TreeGrafter"/>
</dbReference>
<dbReference type="InterPro" id="IPR027995">
    <property type="entry name" value="Galactosyl_T_N"/>
</dbReference>
<gene>
    <name evidence="14" type="primary">LOC106157301</name>
</gene>
<keyword evidence="5" id="KW-0808">Transferase</keyword>
<evidence type="ECO:0000256" key="1">
    <source>
        <dbReference type="ARBA" id="ARBA00004606"/>
    </source>
</evidence>
<evidence type="ECO:0000256" key="9">
    <source>
        <dbReference type="ARBA" id="ARBA00023136"/>
    </source>
</evidence>
<keyword evidence="9" id="KW-0472">Membrane</keyword>
<dbReference type="GO" id="GO:0016020">
    <property type="term" value="C:membrane"/>
    <property type="evidence" value="ECO:0007669"/>
    <property type="project" value="UniProtKB-SubCell"/>
</dbReference>
<dbReference type="PANTHER" id="PTHR19300">
    <property type="entry name" value="BETA-1,4-GALACTOSYLTRANSFERASE"/>
    <property type="match status" value="1"/>
</dbReference>
<dbReference type="GO" id="GO:0008378">
    <property type="term" value="F:galactosyltransferase activity"/>
    <property type="evidence" value="ECO:0007669"/>
    <property type="project" value="TreeGrafter"/>
</dbReference>
<organism evidence="13 14">
    <name type="scientific">Lingula anatina</name>
    <name type="common">Brachiopod</name>
    <name type="synonym">Lingula unguis</name>
    <dbReference type="NCBI Taxonomy" id="7574"/>
    <lineage>
        <taxon>Eukaryota</taxon>
        <taxon>Metazoa</taxon>
        <taxon>Spiralia</taxon>
        <taxon>Lophotrochozoa</taxon>
        <taxon>Brachiopoda</taxon>
        <taxon>Linguliformea</taxon>
        <taxon>Lingulata</taxon>
        <taxon>Lingulida</taxon>
        <taxon>Linguloidea</taxon>
        <taxon>Lingulidae</taxon>
        <taxon>Lingula</taxon>
    </lineage>
</organism>
<evidence type="ECO:0000259" key="11">
    <source>
        <dbReference type="Pfam" id="PF02709"/>
    </source>
</evidence>
<proteinExistence type="inferred from homology"/>
<dbReference type="OrthoDB" id="10016069at2759"/>
<dbReference type="Pfam" id="PF02709">
    <property type="entry name" value="Glyco_transf_7C"/>
    <property type="match status" value="1"/>
</dbReference>
<evidence type="ECO:0000256" key="10">
    <source>
        <dbReference type="ARBA" id="ARBA00023180"/>
    </source>
</evidence>
<feature type="domain" description="Galactosyltransferase N-terminal" evidence="12">
    <location>
        <begin position="22"/>
        <end position="100"/>
    </location>
</feature>
<name>A0A2R2MMV6_LINAN</name>
<sequence length="239" mass="27930">MCQFIRQEISRRNFILKTLLVLSDRLDHLKRWLHHYHPILKRQLLDYRVVVTEQYGNGIFNKGRIMNAAFLECRKAYRFDCVIFHDVDMLLENDLNMYVCGNDTTPKHLSPAVDQFHYKLFYLGLVGGVLAIPVNTFVKVNGYSNQFWGWGGEDDDMWERFVAVNATVKRPPLTIGRYTMNKHASRRGQANYTMIYPLLKTSRSRMRSDGLNNISYSLVTVKLHRLYTHLVFDVDTSAS</sequence>
<keyword evidence="10" id="KW-0325">Glycoprotein</keyword>
<evidence type="ECO:0000256" key="2">
    <source>
        <dbReference type="ARBA" id="ARBA00004922"/>
    </source>
</evidence>
<dbReference type="Gene3D" id="3.90.550.10">
    <property type="entry name" value="Spore Coat Polysaccharide Biosynthesis Protein SpsA, Chain A"/>
    <property type="match status" value="1"/>
</dbReference>
<dbReference type="GeneID" id="106157301"/>
<evidence type="ECO:0000256" key="3">
    <source>
        <dbReference type="ARBA" id="ARBA00005735"/>
    </source>
</evidence>
<dbReference type="InterPro" id="IPR003859">
    <property type="entry name" value="Galactosyl_T"/>
</dbReference>
<keyword evidence="13" id="KW-1185">Reference proteome</keyword>
<accession>A0A2R2MMV6</accession>
<keyword evidence="4" id="KW-0328">Glycosyltransferase</keyword>
<comment type="pathway">
    <text evidence="2">Protein modification; protein glycosylation.</text>
</comment>
<dbReference type="AlphaFoldDB" id="A0A2R2MMV6"/>
<evidence type="ECO:0000256" key="4">
    <source>
        <dbReference type="ARBA" id="ARBA00022676"/>
    </source>
</evidence>
<dbReference type="InterPro" id="IPR027791">
    <property type="entry name" value="Galactosyl_T_C"/>
</dbReference>
<evidence type="ECO:0000256" key="7">
    <source>
        <dbReference type="ARBA" id="ARBA00022968"/>
    </source>
</evidence>
<evidence type="ECO:0000313" key="14">
    <source>
        <dbReference type="RefSeq" id="XP_023931541.1"/>
    </source>
</evidence>
<dbReference type="PANTHER" id="PTHR19300:SF46">
    <property type="entry name" value="BETA-1,4-N-ACETYLGALACTOSAMINYLTRANSFERASE"/>
    <property type="match status" value="1"/>
</dbReference>
<keyword evidence="7" id="KW-0735">Signal-anchor</keyword>
<dbReference type="Proteomes" id="UP000085678">
    <property type="component" value="Unplaced"/>
</dbReference>
<dbReference type="InterPro" id="IPR029044">
    <property type="entry name" value="Nucleotide-diphossugar_trans"/>
</dbReference>
<dbReference type="RefSeq" id="XP_023931541.1">
    <property type="nucleotide sequence ID" value="XM_024075773.1"/>
</dbReference>
<dbReference type="PRINTS" id="PR02050">
    <property type="entry name" value="B14GALTRFASE"/>
</dbReference>
<dbReference type="Pfam" id="PF13733">
    <property type="entry name" value="Glyco_transf_7N"/>
    <property type="match status" value="1"/>
</dbReference>
<keyword evidence="8" id="KW-1133">Transmembrane helix</keyword>
<dbReference type="GO" id="GO:0005975">
    <property type="term" value="P:carbohydrate metabolic process"/>
    <property type="evidence" value="ECO:0007669"/>
    <property type="project" value="InterPro"/>
</dbReference>
<feature type="domain" description="Galactosyltransferase C-terminal" evidence="11">
    <location>
        <begin position="107"/>
        <end position="183"/>
    </location>
</feature>
<evidence type="ECO:0000259" key="12">
    <source>
        <dbReference type="Pfam" id="PF13733"/>
    </source>
</evidence>
<dbReference type="GO" id="GO:0033842">
    <property type="term" value="F:N-acetyl-beta-glucosaminyl-derivative 4-beta-N-acetylgalactosaminyltransferase activity"/>
    <property type="evidence" value="ECO:0007669"/>
    <property type="project" value="TreeGrafter"/>
</dbReference>
<keyword evidence="6" id="KW-0812">Transmembrane</keyword>
<dbReference type="GO" id="GO:0005794">
    <property type="term" value="C:Golgi apparatus"/>
    <property type="evidence" value="ECO:0007669"/>
    <property type="project" value="TreeGrafter"/>
</dbReference>
<evidence type="ECO:0000256" key="5">
    <source>
        <dbReference type="ARBA" id="ARBA00022679"/>
    </source>
</evidence>
<comment type="similarity">
    <text evidence="3">Belongs to the glycosyltransferase 7 family.</text>
</comment>
<evidence type="ECO:0000313" key="13">
    <source>
        <dbReference type="Proteomes" id="UP000085678"/>
    </source>
</evidence>
<dbReference type="UniPathway" id="UPA00378"/>
<evidence type="ECO:0000256" key="8">
    <source>
        <dbReference type="ARBA" id="ARBA00022989"/>
    </source>
</evidence>